<feature type="chain" id="PRO_5032795263" evidence="6">
    <location>
        <begin position="22"/>
        <end position="1183"/>
    </location>
</feature>
<keyword evidence="3" id="KW-0393">Immunoglobulin domain</keyword>
<dbReference type="Pfam" id="PF00041">
    <property type="entry name" value="fn3"/>
    <property type="match status" value="3"/>
</dbReference>
<dbReference type="FunFam" id="2.60.40.10:FF:000032">
    <property type="entry name" value="palladin isoform X1"/>
    <property type="match status" value="1"/>
</dbReference>
<gene>
    <name evidence="9" type="ORF">HCN44_000013</name>
</gene>
<accession>A0A834XMV8</accession>
<feature type="domain" description="Fibronectin type-III" evidence="8">
    <location>
        <begin position="464"/>
        <end position="558"/>
    </location>
</feature>
<feature type="domain" description="Ig-like" evidence="7">
    <location>
        <begin position="279"/>
        <end position="358"/>
    </location>
</feature>
<dbReference type="InterPro" id="IPR013098">
    <property type="entry name" value="Ig_I-set"/>
</dbReference>
<evidence type="ECO:0000259" key="7">
    <source>
        <dbReference type="PROSITE" id="PS50835"/>
    </source>
</evidence>
<evidence type="ECO:0000256" key="6">
    <source>
        <dbReference type="SAM" id="SignalP"/>
    </source>
</evidence>
<feature type="transmembrane region" description="Helical" evidence="5">
    <location>
        <begin position="986"/>
        <end position="1009"/>
    </location>
</feature>
<evidence type="ECO:0000313" key="10">
    <source>
        <dbReference type="Proteomes" id="UP000639338"/>
    </source>
</evidence>
<sequence>MAARVLLLGILFTEVLEPICATGARGPRNNNGKNGAKGDVFDTGTSKYSSSILRIEPSGVVVLGKRGVTLNCITGNNNNVTWLYNEQLAPPCGITKCELLPNGSLYFPKKQNLKLLQKRKNWNNTSIKWPDKHEFNCVEKNNMGYLRSSPTSIKIAEISHNFKKSPSNLTVSEGEIAMFTCLINSVPESPSITWQHNGKTISIDRKNTKYFMVHGVLFITATKKSDEGSYRCILTNDFIKKPKKSNEANLTVTLRLKNKESGLSSSLFSQVSYNYYLVKGERLSLACAASGYPPPIVTWTFFPNYTDSVNSMRYRVLQNSTNGISILSLNDVRHTDTGIYQCSMKNIVNDRTEKQNISVKVAVPPTFIKKPINLICPNGRTARFECQVHGIPTPKIYWLKDSEHIFVNGRLTTYLKENNTMQLAISATVPTDSGMYQCIAVNSAGENWAGGWLRVNASRNSPAVPTISKCEALSPFKIFISWLPPKLLPSTSITAYTVHYSPEEGGQEVVAPEPGNSTSVEVTKLLEPYTNYSFYVRVWNNYGASDQSATIICATPPSVPKTAPKVNVDILSSTKLNIKWQPLTKKEARGVIVEYKIQSKFHALPLKDIYVPATFENYILTNLLPGAAYDLRVLARTQQGWPNVSDSQLQWTSIVMPSVDPNEFKIEDIIDLQITILNATVMKIKWKSKNNNNNYMGIEFQNWKINRQNINSDKSLSVILSKNITEYIFTDLEANISYIFGLCFVKQNISNDCILKTIKSINYDDKNIPTLLEAISISPTTIKITWTMMNKTLPCNFTICYQSVNLLTLEKCIIKNDTVATINNLIPFTLYQFKVKSFYNDSKESSQFSNSIECYTSEDVPDAPDDIQGLIIGTKLKLTWKEPTKPNGIIQNYSISYTLDFNDPTIQYNITVPGDKTTLILTDLIMNKKYFIIIRAATKAGYGRSSYPYTIFMSDNNILKSKTLSDKQQPSPPSSSPPIKTPTDQGLGIILGVGISIGFISVSLCSIYCRKKWEKSRSMRETNQPSKKRSIDRNKNTCCIDDSSTSIGQPVNDPTINRNDFELSLLCPASRVATMSSPNPNAKTILPNGIESYLSQPLLISWKVNNGESEIFQSRNNSQYNEMNSPVSRKQSVSETDLNTTELTMIDYTLTSADTSLNNNFGCSTSSPGKNLPIVIPVLEPNG</sequence>
<dbReference type="GO" id="GO:0098609">
    <property type="term" value="P:cell-cell adhesion"/>
    <property type="evidence" value="ECO:0007669"/>
    <property type="project" value="TreeGrafter"/>
</dbReference>
<dbReference type="SUPFAM" id="SSF49265">
    <property type="entry name" value="Fibronectin type III"/>
    <property type="match status" value="3"/>
</dbReference>
<evidence type="ECO:0000256" key="1">
    <source>
        <dbReference type="ARBA" id="ARBA00022737"/>
    </source>
</evidence>
<feature type="domain" description="Ig-like" evidence="7">
    <location>
        <begin position="365"/>
        <end position="443"/>
    </location>
</feature>
<dbReference type="Proteomes" id="UP000639338">
    <property type="component" value="Unassembled WGS sequence"/>
</dbReference>
<evidence type="ECO:0000256" key="4">
    <source>
        <dbReference type="SAM" id="MobiDB-lite"/>
    </source>
</evidence>
<keyword evidence="5" id="KW-1133">Transmembrane helix</keyword>
<dbReference type="SUPFAM" id="SSF48726">
    <property type="entry name" value="Immunoglobulin"/>
    <property type="match status" value="3"/>
</dbReference>
<dbReference type="CDD" id="cd00063">
    <property type="entry name" value="FN3"/>
    <property type="match status" value="4"/>
</dbReference>
<feature type="compositionally biased region" description="Pro residues" evidence="4">
    <location>
        <begin position="970"/>
        <end position="980"/>
    </location>
</feature>
<dbReference type="GO" id="GO:0009653">
    <property type="term" value="P:anatomical structure morphogenesis"/>
    <property type="evidence" value="ECO:0007669"/>
    <property type="project" value="UniProtKB-ARBA"/>
</dbReference>
<organism evidence="9 10">
    <name type="scientific">Aphidius gifuensis</name>
    <name type="common">Parasitoid wasp</name>
    <dbReference type="NCBI Taxonomy" id="684658"/>
    <lineage>
        <taxon>Eukaryota</taxon>
        <taxon>Metazoa</taxon>
        <taxon>Ecdysozoa</taxon>
        <taxon>Arthropoda</taxon>
        <taxon>Hexapoda</taxon>
        <taxon>Insecta</taxon>
        <taxon>Pterygota</taxon>
        <taxon>Neoptera</taxon>
        <taxon>Endopterygota</taxon>
        <taxon>Hymenoptera</taxon>
        <taxon>Apocrita</taxon>
        <taxon>Ichneumonoidea</taxon>
        <taxon>Braconidae</taxon>
        <taxon>Aphidiinae</taxon>
        <taxon>Aphidius</taxon>
    </lineage>
</organism>
<keyword evidence="1" id="KW-0677">Repeat</keyword>
<feature type="domain" description="Fibronectin type-III" evidence="8">
    <location>
        <begin position="768"/>
        <end position="859"/>
    </location>
</feature>
<dbReference type="InterPro" id="IPR003599">
    <property type="entry name" value="Ig_sub"/>
</dbReference>
<keyword evidence="10" id="KW-1185">Reference proteome</keyword>
<dbReference type="SMART" id="SM00409">
    <property type="entry name" value="IG"/>
    <property type="match status" value="3"/>
</dbReference>
<evidence type="ECO:0000259" key="8">
    <source>
        <dbReference type="PROSITE" id="PS50853"/>
    </source>
</evidence>
<feature type="domain" description="Ig-like" evidence="7">
    <location>
        <begin position="150"/>
        <end position="251"/>
    </location>
</feature>
<feature type="signal peptide" evidence="6">
    <location>
        <begin position="1"/>
        <end position="21"/>
    </location>
</feature>
<comment type="caution">
    <text evidence="9">The sequence shown here is derived from an EMBL/GenBank/DDBJ whole genome shotgun (WGS) entry which is preliminary data.</text>
</comment>
<dbReference type="GO" id="GO:0016020">
    <property type="term" value="C:membrane"/>
    <property type="evidence" value="ECO:0007669"/>
    <property type="project" value="UniProtKB-SubCell"/>
</dbReference>
<dbReference type="Pfam" id="PF07679">
    <property type="entry name" value="I-set"/>
    <property type="match status" value="2"/>
</dbReference>
<dbReference type="InterPro" id="IPR007110">
    <property type="entry name" value="Ig-like_dom"/>
</dbReference>
<feature type="domain" description="Fibronectin type-III" evidence="8">
    <location>
        <begin position="860"/>
        <end position="956"/>
    </location>
</feature>
<reference evidence="9 10" key="1">
    <citation type="submission" date="2020-08" db="EMBL/GenBank/DDBJ databases">
        <title>Aphidius gifuensis genome sequencing and assembly.</title>
        <authorList>
            <person name="Du Z."/>
        </authorList>
    </citation>
    <scope>NUCLEOTIDE SEQUENCE [LARGE SCALE GENOMIC DNA]</scope>
    <source>
        <strain evidence="9">YNYX2018</strain>
        <tissue evidence="9">Adults</tissue>
    </source>
</reference>
<keyword evidence="6" id="KW-0732">Signal</keyword>
<feature type="domain" description="Fibronectin type-III" evidence="8">
    <location>
        <begin position="560"/>
        <end position="658"/>
    </location>
</feature>
<dbReference type="Pfam" id="PF13927">
    <property type="entry name" value="Ig_3"/>
    <property type="match status" value="1"/>
</dbReference>
<evidence type="ECO:0000313" key="9">
    <source>
        <dbReference type="EMBL" id="KAF7990208.1"/>
    </source>
</evidence>
<dbReference type="EMBL" id="JACMRX010000004">
    <property type="protein sequence ID" value="KAF7990208.1"/>
    <property type="molecule type" value="Genomic_DNA"/>
</dbReference>
<evidence type="ECO:0000256" key="2">
    <source>
        <dbReference type="ARBA" id="ARBA00023157"/>
    </source>
</evidence>
<keyword evidence="5" id="KW-0812">Transmembrane</keyword>
<dbReference type="PROSITE" id="PS50853">
    <property type="entry name" value="FN3"/>
    <property type="match status" value="4"/>
</dbReference>
<dbReference type="InterPro" id="IPR036116">
    <property type="entry name" value="FN3_sf"/>
</dbReference>
<dbReference type="SMART" id="SM00408">
    <property type="entry name" value="IGc2"/>
    <property type="match status" value="3"/>
</dbReference>
<keyword evidence="2" id="KW-1015">Disulfide bond</keyword>
<feature type="region of interest" description="Disordered" evidence="4">
    <location>
        <begin position="963"/>
        <end position="982"/>
    </location>
</feature>
<proteinExistence type="predicted"/>
<name>A0A834XMV8_APHGI</name>
<dbReference type="InterPro" id="IPR003598">
    <property type="entry name" value="Ig_sub2"/>
</dbReference>
<dbReference type="SMART" id="SM00060">
    <property type="entry name" value="FN3"/>
    <property type="match status" value="5"/>
</dbReference>
<protein>
    <submittedName>
        <fullName evidence="9">Uncharacterized protein</fullName>
    </submittedName>
</protein>
<dbReference type="Gene3D" id="2.60.40.10">
    <property type="entry name" value="Immunoglobulins"/>
    <property type="match status" value="8"/>
</dbReference>
<dbReference type="PANTHER" id="PTHR44170">
    <property type="entry name" value="PROTEIN SIDEKICK"/>
    <property type="match status" value="1"/>
</dbReference>
<dbReference type="OrthoDB" id="438268at2759"/>
<dbReference type="InterPro" id="IPR013783">
    <property type="entry name" value="Ig-like_fold"/>
</dbReference>
<dbReference type="InterPro" id="IPR036179">
    <property type="entry name" value="Ig-like_dom_sf"/>
</dbReference>
<dbReference type="InterPro" id="IPR003961">
    <property type="entry name" value="FN3_dom"/>
</dbReference>
<evidence type="ECO:0000256" key="3">
    <source>
        <dbReference type="ARBA" id="ARBA00023319"/>
    </source>
</evidence>
<evidence type="ECO:0000256" key="5">
    <source>
        <dbReference type="SAM" id="Phobius"/>
    </source>
</evidence>
<dbReference type="PROSITE" id="PS50835">
    <property type="entry name" value="IG_LIKE"/>
    <property type="match status" value="3"/>
</dbReference>
<dbReference type="PANTHER" id="PTHR44170:SF54">
    <property type="entry name" value="FI24025P1"/>
    <property type="match status" value="1"/>
</dbReference>
<dbReference type="GO" id="GO:0030154">
    <property type="term" value="P:cell differentiation"/>
    <property type="evidence" value="ECO:0007669"/>
    <property type="project" value="UniProtKB-ARBA"/>
</dbReference>
<keyword evidence="5" id="KW-0472">Membrane</keyword>
<dbReference type="AlphaFoldDB" id="A0A834XMV8"/>